<feature type="transmembrane region" description="Helical" evidence="1">
    <location>
        <begin position="131"/>
        <end position="151"/>
    </location>
</feature>
<dbReference type="PANTHER" id="PTHR37314:SF4">
    <property type="entry name" value="UPF0700 TRANSMEMBRANE PROTEIN YOAK"/>
    <property type="match status" value="1"/>
</dbReference>
<feature type="transmembrane region" description="Helical" evidence="1">
    <location>
        <begin position="93"/>
        <end position="111"/>
    </location>
</feature>
<sequence length="231" mass="24350">MEPKKKLGYPLSIPLGMVLAASAGYMDAYSYLARDKVFANAQTGNIMLLGISLAEGRWDQVLHYACPVAAFGIGILLAYFLTQLVWRDGHGEGTCMILALEIAGLFAVPWIGPDLYANALISLVCGMQLQAFSTVGGNGAATTMCIGNYRLALQWATNGLQTQNATAKQKAAVHGGIILFFVLGAVGASRVIDAAGKWAIWGSCVLLLLAVGMKLLSLKRSATPNAPSEIG</sequence>
<proteinExistence type="predicted"/>
<dbReference type="AlphaFoldDB" id="A0A9D0Z315"/>
<comment type="caution">
    <text evidence="2">The sequence shown here is derived from an EMBL/GenBank/DDBJ whole genome shotgun (WGS) entry which is preliminary data.</text>
</comment>
<dbReference type="Pfam" id="PF06912">
    <property type="entry name" value="DUF1275"/>
    <property type="match status" value="1"/>
</dbReference>
<dbReference type="Proteomes" id="UP000886796">
    <property type="component" value="Unassembled WGS sequence"/>
</dbReference>
<name>A0A9D0Z315_9FIRM</name>
<accession>A0A9D0Z315</accession>
<protein>
    <submittedName>
        <fullName evidence="2">DUF1275 domain-containing protein</fullName>
    </submittedName>
</protein>
<dbReference type="EMBL" id="DVFK01000084">
    <property type="protein sequence ID" value="HIQ68048.1"/>
    <property type="molecule type" value="Genomic_DNA"/>
</dbReference>
<keyword evidence="1" id="KW-0472">Membrane</keyword>
<feature type="transmembrane region" description="Helical" evidence="1">
    <location>
        <begin position="171"/>
        <end position="192"/>
    </location>
</feature>
<reference evidence="2" key="1">
    <citation type="submission" date="2020-10" db="EMBL/GenBank/DDBJ databases">
        <authorList>
            <person name="Gilroy R."/>
        </authorList>
    </citation>
    <scope>NUCLEOTIDE SEQUENCE</scope>
    <source>
        <strain evidence="2">13361</strain>
    </source>
</reference>
<dbReference type="PANTHER" id="PTHR37314">
    <property type="entry name" value="SLR0142 PROTEIN"/>
    <property type="match status" value="1"/>
</dbReference>
<gene>
    <name evidence="2" type="ORF">IAB74_06040</name>
</gene>
<feature type="transmembrane region" description="Helical" evidence="1">
    <location>
        <begin position="61"/>
        <end position="81"/>
    </location>
</feature>
<evidence type="ECO:0000313" key="2">
    <source>
        <dbReference type="EMBL" id="HIQ68048.1"/>
    </source>
</evidence>
<feature type="transmembrane region" description="Helical" evidence="1">
    <location>
        <begin position="7"/>
        <end position="26"/>
    </location>
</feature>
<keyword evidence="1" id="KW-0812">Transmembrane</keyword>
<evidence type="ECO:0000256" key="1">
    <source>
        <dbReference type="SAM" id="Phobius"/>
    </source>
</evidence>
<keyword evidence="1" id="KW-1133">Transmembrane helix</keyword>
<reference evidence="2" key="2">
    <citation type="journal article" date="2021" name="PeerJ">
        <title>Extensive microbial diversity within the chicken gut microbiome revealed by metagenomics and culture.</title>
        <authorList>
            <person name="Gilroy R."/>
            <person name="Ravi A."/>
            <person name="Getino M."/>
            <person name="Pursley I."/>
            <person name="Horton D.L."/>
            <person name="Alikhan N.F."/>
            <person name="Baker D."/>
            <person name="Gharbi K."/>
            <person name="Hall N."/>
            <person name="Watson M."/>
            <person name="Adriaenssens E.M."/>
            <person name="Foster-Nyarko E."/>
            <person name="Jarju S."/>
            <person name="Secka A."/>
            <person name="Antonio M."/>
            <person name="Oren A."/>
            <person name="Chaudhuri R.R."/>
            <person name="La Ragione R."/>
            <person name="Hildebrand F."/>
            <person name="Pallen M.J."/>
        </authorList>
    </citation>
    <scope>NUCLEOTIDE SEQUENCE</scope>
    <source>
        <strain evidence="2">13361</strain>
    </source>
</reference>
<organism evidence="2 3">
    <name type="scientific">Candidatus Faecousia excrementigallinarum</name>
    <dbReference type="NCBI Taxonomy" id="2840806"/>
    <lineage>
        <taxon>Bacteria</taxon>
        <taxon>Bacillati</taxon>
        <taxon>Bacillota</taxon>
        <taxon>Clostridia</taxon>
        <taxon>Eubacteriales</taxon>
        <taxon>Oscillospiraceae</taxon>
        <taxon>Faecousia</taxon>
    </lineage>
</organism>
<dbReference type="InterPro" id="IPR010699">
    <property type="entry name" value="DUF1275"/>
</dbReference>
<evidence type="ECO:0000313" key="3">
    <source>
        <dbReference type="Proteomes" id="UP000886796"/>
    </source>
</evidence>
<feature type="transmembrane region" description="Helical" evidence="1">
    <location>
        <begin position="198"/>
        <end position="216"/>
    </location>
</feature>